<organism evidence="12 13">
    <name type="scientific">Sulfobacillus harzensis</name>
    <dbReference type="NCBI Taxonomy" id="2729629"/>
    <lineage>
        <taxon>Bacteria</taxon>
        <taxon>Bacillati</taxon>
        <taxon>Bacillota</taxon>
        <taxon>Clostridia</taxon>
        <taxon>Eubacteriales</taxon>
        <taxon>Clostridiales Family XVII. Incertae Sedis</taxon>
        <taxon>Sulfobacillus</taxon>
    </lineage>
</organism>
<keyword evidence="10" id="KW-0175">Coiled coil</keyword>
<evidence type="ECO:0000256" key="8">
    <source>
        <dbReference type="ARBA" id="ARBA00033408"/>
    </source>
</evidence>
<evidence type="ECO:0000256" key="4">
    <source>
        <dbReference type="ARBA" id="ARBA00022741"/>
    </source>
</evidence>
<evidence type="ECO:0000259" key="11">
    <source>
        <dbReference type="SMART" id="SM00382"/>
    </source>
</evidence>
<evidence type="ECO:0000256" key="10">
    <source>
        <dbReference type="SAM" id="Coils"/>
    </source>
</evidence>
<dbReference type="EMBL" id="JABBVZ010000004">
    <property type="protein sequence ID" value="NMP21143.1"/>
    <property type="molecule type" value="Genomic_DNA"/>
</dbReference>
<dbReference type="GO" id="GO:0006310">
    <property type="term" value="P:DNA recombination"/>
    <property type="evidence" value="ECO:0007669"/>
    <property type="project" value="InterPro"/>
</dbReference>
<feature type="domain" description="AAA+ ATPase" evidence="11">
    <location>
        <begin position="22"/>
        <end position="507"/>
    </location>
</feature>
<comment type="caution">
    <text evidence="12">The sequence shown here is derived from an EMBL/GenBank/DDBJ whole genome shotgun (WGS) entry which is preliminary data.</text>
</comment>
<dbReference type="RefSeq" id="WP_169096182.1">
    <property type="nucleotide sequence ID" value="NZ_JABBVZ010000004.1"/>
</dbReference>
<dbReference type="SUPFAM" id="SSF52540">
    <property type="entry name" value="P-loop containing nucleoside triphosphate hydrolases"/>
    <property type="match status" value="1"/>
</dbReference>
<evidence type="ECO:0000256" key="2">
    <source>
        <dbReference type="ARBA" id="ARBA00009441"/>
    </source>
</evidence>
<dbReference type="Pfam" id="PF02463">
    <property type="entry name" value="SMC_N"/>
    <property type="match status" value="1"/>
</dbReference>
<dbReference type="InterPro" id="IPR004604">
    <property type="entry name" value="DNA_recomb/repair_RecN"/>
</dbReference>
<dbReference type="GO" id="GO:0006281">
    <property type="term" value="P:DNA repair"/>
    <property type="evidence" value="ECO:0007669"/>
    <property type="project" value="UniProtKB-KW"/>
</dbReference>
<name>A0A7Y0L0P9_9FIRM</name>
<evidence type="ECO:0000256" key="9">
    <source>
        <dbReference type="PIRNR" id="PIRNR003128"/>
    </source>
</evidence>
<keyword evidence="7 9" id="KW-0234">DNA repair</keyword>
<comment type="similarity">
    <text evidence="2 9">Belongs to the RecN family.</text>
</comment>
<dbReference type="InterPro" id="IPR027417">
    <property type="entry name" value="P-loop_NTPase"/>
</dbReference>
<dbReference type="Gene3D" id="3.40.50.300">
    <property type="entry name" value="P-loop containing nucleotide triphosphate hydrolases"/>
    <property type="match status" value="2"/>
</dbReference>
<gene>
    <name evidence="12" type="ORF">HIJ39_02060</name>
</gene>
<keyword evidence="4" id="KW-0547">Nucleotide-binding</keyword>
<reference evidence="12 13" key="1">
    <citation type="submission" date="2020-04" db="EMBL/GenBank/DDBJ databases">
        <authorList>
            <person name="Zhang R."/>
            <person name="Schippers A."/>
        </authorList>
    </citation>
    <scope>NUCLEOTIDE SEQUENCE [LARGE SCALE GENOMIC DNA]</scope>
    <source>
        <strain evidence="12 13">DSM 109850</strain>
    </source>
</reference>
<accession>A0A7Y0L0P9</accession>
<keyword evidence="6" id="KW-0067">ATP-binding</keyword>
<evidence type="ECO:0000256" key="7">
    <source>
        <dbReference type="ARBA" id="ARBA00023204"/>
    </source>
</evidence>
<evidence type="ECO:0000256" key="3">
    <source>
        <dbReference type="ARBA" id="ARBA00021315"/>
    </source>
</evidence>
<comment type="function">
    <text evidence="1 9">May be involved in recombinational repair of damaged DNA.</text>
</comment>
<dbReference type="GO" id="GO:0009432">
    <property type="term" value="P:SOS response"/>
    <property type="evidence" value="ECO:0007669"/>
    <property type="project" value="TreeGrafter"/>
</dbReference>
<dbReference type="PANTHER" id="PTHR11059:SF0">
    <property type="entry name" value="DNA REPAIR PROTEIN RECN"/>
    <property type="match status" value="1"/>
</dbReference>
<dbReference type="SMART" id="SM00382">
    <property type="entry name" value="AAA"/>
    <property type="match status" value="1"/>
</dbReference>
<dbReference type="AlphaFoldDB" id="A0A7Y0L0P9"/>
<dbReference type="PIRSF" id="PIRSF003128">
    <property type="entry name" value="RecN"/>
    <property type="match status" value="1"/>
</dbReference>
<evidence type="ECO:0000313" key="13">
    <source>
        <dbReference type="Proteomes" id="UP000533476"/>
    </source>
</evidence>
<evidence type="ECO:0000256" key="1">
    <source>
        <dbReference type="ARBA" id="ARBA00003618"/>
    </source>
</evidence>
<dbReference type="Proteomes" id="UP000533476">
    <property type="component" value="Unassembled WGS sequence"/>
</dbReference>
<dbReference type="GO" id="GO:0005524">
    <property type="term" value="F:ATP binding"/>
    <property type="evidence" value="ECO:0007669"/>
    <property type="project" value="UniProtKB-KW"/>
</dbReference>
<keyword evidence="5 9" id="KW-0227">DNA damage</keyword>
<protein>
    <recommendedName>
        <fullName evidence="3 9">DNA repair protein RecN</fullName>
    </recommendedName>
    <alternativeName>
        <fullName evidence="8 9">Recombination protein N</fullName>
    </alternativeName>
</protein>
<evidence type="ECO:0000256" key="5">
    <source>
        <dbReference type="ARBA" id="ARBA00022763"/>
    </source>
</evidence>
<dbReference type="GO" id="GO:0043590">
    <property type="term" value="C:bacterial nucleoid"/>
    <property type="evidence" value="ECO:0007669"/>
    <property type="project" value="TreeGrafter"/>
</dbReference>
<dbReference type="InterPro" id="IPR003395">
    <property type="entry name" value="RecF/RecN/SMC_N"/>
</dbReference>
<feature type="coiled-coil region" evidence="10">
    <location>
        <begin position="329"/>
        <end position="356"/>
    </location>
</feature>
<keyword evidence="13" id="KW-1185">Reference proteome</keyword>
<evidence type="ECO:0000256" key="6">
    <source>
        <dbReference type="ARBA" id="ARBA00022840"/>
    </source>
</evidence>
<dbReference type="CDD" id="cd03241">
    <property type="entry name" value="ABC_RecN"/>
    <property type="match status" value="1"/>
</dbReference>
<proteinExistence type="inferred from homology"/>
<dbReference type="InterPro" id="IPR003593">
    <property type="entry name" value="AAA+_ATPase"/>
</dbReference>
<dbReference type="PANTHER" id="PTHR11059">
    <property type="entry name" value="DNA REPAIR PROTEIN RECN"/>
    <property type="match status" value="1"/>
</dbReference>
<evidence type="ECO:0000313" key="12">
    <source>
        <dbReference type="EMBL" id="NMP21143.1"/>
    </source>
</evidence>
<sequence length="553" mass="60739">MLIELTIENFALIRKTVVALGSGLNVLSGESGAGKSLVLESLATLFGARLSSDRIGPWADRVRLRAALELSPQDARWVPFEALGVAPDSLMVIERVTDREGRSLYRVQGQLVPAATVRALGDQVLNYVGQHQVLKAQDPLVVLDWVDRFGQVENLRQAFEQAFDAWRDAEQALDALRASAADLGQIEDKRALLAELEALNIQPREDEMLQRELSRLRAGRKLMESGQALYSLLDGTIGQEGLLAQIAEARRLADFLVSYDEDLGPMGEAMLSVERSLSEVRLDVARWMDTLDLDPARLEALESRADALSRMKRRWGPELEDVLAYQEALSEEIARLDNLDWEISQAEKRQRQARQVLDDRAQALSAARQAGLSAATERVTGLIREMEMPRGVVEFRHRIQQISRRGKDHVEIWFSANDGQALKPLGRVASGGELARVALALAVVGSAGDRSLVYIFDEVDQGLGGTSAERVGALLAELGTQAQVVAVTHQPVVASRAVHHLGVQKIVTEEGTESRVQELQGEERQREIARMLSGSAGTAALRHAESLLKDGQG</sequence>